<evidence type="ECO:0000256" key="5">
    <source>
        <dbReference type="SAM" id="MobiDB-lite"/>
    </source>
</evidence>
<evidence type="ECO:0000313" key="7">
    <source>
        <dbReference type="EMBL" id="MBK6973482.1"/>
    </source>
</evidence>
<feature type="domain" description="FAD-binding FR-type" evidence="6">
    <location>
        <begin position="59"/>
        <end position="160"/>
    </location>
</feature>
<dbReference type="SUPFAM" id="SSF52343">
    <property type="entry name" value="Ferredoxin reductase-like, C-terminal NADP-linked domain"/>
    <property type="match status" value="1"/>
</dbReference>
<dbReference type="SUPFAM" id="SSF63380">
    <property type="entry name" value="Riboflavin synthase domain-like"/>
    <property type="match status" value="1"/>
</dbReference>
<gene>
    <name evidence="7" type="ORF">IPH26_11245</name>
</gene>
<proteinExistence type="inferred from homology"/>
<dbReference type="PANTHER" id="PTHR47878">
    <property type="entry name" value="OXIDOREDUCTASE FAD/NAD(P)-BINDING DOMAIN PROTEIN"/>
    <property type="match status" value="1"/>
</dbReference>
<sequence>MAPKTSAPPTEADGAVSSFAASAAVTAPANATSRRADHPPLVTPAPESLVPGAAPGKAPKTTRETILALRSWTPTLLSIRVTRDPGFRFIPGHYARLGIPDSSGRPVFRPLSIVSAPADPHLEFFCTLITGGEFSGRLASCRVGDPVEVEKASFGFLTVGSLAPGTDLWLLASGTGLAPYLSMLRDGAVSKAFDQIVVVHSVRRAAELAYAEELGRLAQVRPTADLRARLHYLPVVTREPGASPLSERIPALLADGRLPQAAGVTLDSAHSRVMVCGNPDMTAELRGLFTERGFRTTRRGTPGQIAFEKYW</sequence>
<dbReference type="InterPro" id="IPR017927">
    <property type="entry name" value="FAD-bd_FR_type"/>
</dbReference>
<protein>
    <recommendedName>
        <fullName evidence="2">ferredoxin--NADP(+) reductase</fullName>
        <ecNumber evidence="2">1.18.1.2</ecNumber>
    </recommendedName>
</protein>
<feature type="region of interest" description="Disordered" evidence="5">
    <location>
        <begin position="27"/>
        <end position="62"/>
    </location>
</feature>
<name>A0A9D7E482_9PROT</name>
<evidence type="ECO:0000256" key="2">
    <source>
        <dbReference type="ARBA" id="ARBA00013223"/>
    </source>
</evidence>
<organism evidence="7 8">
    <name type="scientific">Candidatus Methylophosphatis roskildensis</name>
    <dbReference type="NCBI Taxonomy" id="2899263"/>
    <lineage>
        <taxon>Bacteria</taxon>
        <taxon>Pseudomonadati</taxon>
        <taxon>Pseudomonadota</taxon>
        <taxon>Betaproteobacteria</taxon>
        <taxon>Nitrosomonadales</taxon>
        <taxon>Sterolibacteriaceae</taxon>
        <taxon>Candidatus Methylophosphatis</taxon>
    </lineage>
</organism>
<keyword evidence="3" id="KW-0547">Nucleotide-binding</keyword>
<dbReference type="CDD" id="cd06195">
    <property type="entry name" value="FNR1"/>
    <property type="match status" value="1"/>
</dbReference>
<dbReference type="PANTHER" id="PTHR47878:SF2">
    <property type="entry name" value="OXIDOREDUCTASE FAD_NAD(P)-BINDING DOMAIN PROTEIN"/>
    <property type="match status" value="1"/>
</dbReference>
<dbReference type="EMBL" id="JADJEV010000003">
    <property type="protein sequence ID" value="MBK6973482.1"/>
    <property type="molecule type" value="Genomic_DNA"/>
</dbReference>
<dbReference type="AlphaFoldDB" id="A0A9D7E482"/>
<dbReference type="EC" id="1.18.1.2" evidence="2"/>
<dbReference type="PRINTS" id="PR00410">
    <property type="entry name" value="PHEHYDRXLASE"/>
</dbReference>
<accession>A0A9D7E482</accession>
<evidence type="ECO:0000313" key="8">
    <source>
        <dbReference type="Proteomes" id="UP000807785"/>
    </source>
</evidence>
<dbReference type="InterPro" id="IPR033892">
    <property type="entry name" value="FNR_bac"/>
</dbReference>
<evidence type="ECO:0000256" key="3">
    <source>
        <dbReference type="ARBA" id="ARBA00022741"/>
    </source>
</evidence>
<reference evidence="7" key="1">
    <citation type="submission" date="2020-10" db="EMBL/GenBank/DDBJ databases">
        <title>Connecting structure to function with the recovery of over 1000 high-quality activated sludge metagenome-assembled genomes encoding full-length rRNA genes using long-read sequencing.</title>
        <authorList>
            <person name="Singleton C.M."/>
            <person name="Petriglieri F."/>
            <person name="Kristensen J.M."/>
            <person name="Kirkegaard R.H."/>
            <person name="Michaelsen T.Y."/>
            <person name="Andersen M.H."/>
            <person name="Karst S.M."/>
            <person name="Dueholm M.S."/>
            <person name="Nielsen P.H."/>
            <person name="Albertsen M."/>
        </authorList>
    </citation>
    <scope>NUCLEOTIDE SEQUENCE</scope>
    <source>
        <strain evidence="7">Bjer_18-Q3-R1-45_BAT3C.347</strain>
    </source>
</reference>
<dbReference type="GO" id="GO:0042167">
    <property type="term" value="P:heme catabolic process"/>
    <property type="evidence" value="ECO:0007669"/>
    <property type="project" value="TreeGrafter"/>
</dbReference>
<comment type="catalytic activity">
    <reaction evidence="4">
        <text>2 reduced [2Fe-2S]-[ferredoxin] + NADP(+) + H(+) = 2 oxidized [2Fe-2S]-[ferredoxin] + NADPH</text>
        <dbReference type="Rhea" id="RHEA:20125"/>
        <dbReference type="Rhea" id="RHEA-COMP:10000"/>
        <dbReference type="Rhea" id="RHEA-COMP:10001"/>
        <dbReference type="ChEBI" id="CHEBI:15378"/>
        <dbReference type="ChEBI" id="CHEBI:33737"/>
        <dbReference type="ChEBI" id="CHEBI:33738"/>
        <dbReference type="ChEBI" id="CHEBI:57783"/>
        <dbReference type="ChEBI" id="CHEBI:58349"/>
        <dbReference type="EC" id="1.18.1.2"/>
    </reaction>
</comment>
<comment type="similarity">
    <text evidence="1">Belongs to the ferredoxin--NADP reductase type 1 family.</text>
</comment>
<dbReference type="Pfam" id="PF00175">
    <property type="entry name" value="NAD_binding_1"/>
    <property type="match status" value="1"/>
</dbReference>
<dbReference type="InterPro" id="IPR039261">
    <property type="entry name" value="FNR_nucleotide-bd"/>
</dbReference>
<dbReference type="GO" id="GO:0034599">
    <property type="term" value="P:cellular response to oxidative stress"/>
    <property type="evidence" value="ECO:0007669"/>
    <property type="project" value="TreeGrafter"/>
</dbReference>
<dbReference type="PROSITE" id="PS51384">
    <property type="entry name" value="FAD_FR"/>
    <property type="match status" value="1"/>
</dbReference>
<dbReference type="InterPro" id="IPR001433">
    <property type="entry name" value="OxRdtase_FAD/NAD-bd"/>
</dbReference>
<evidence type="ECO:0000259" key="6">
    <source>
        <dbReference type="PROSITE" id="PS51384"/>
    </source>
</evidence>
<dbReference type="InterPro" id="IPR017938">
    <property type="entry name" value="Riboflavin_synthase-like_b-brl"/>
</dbReference>
<dbReference type="GO" id="GO:0000166">
    <property type="term" value="F:nucleotide binding"/>
    <property type="evidence" value="ECO:0007669"/>
    <property type="project" value="UniProtKB-KW"/>
</dbReference>
<evidence type="ECO:0000256" key="1">
    <source>
        <dbReference type="ARBA" id="ARBA00008312"/>
    </source>
</evidence>
<comment type="caution">
    <text evidence="7">The sequence shown here is derived from an EMBL/GenBank/DDBJ whole genome shotgun (WGS) entry which is preliminary data.</text>
</comment>
<dbReference type="Gene3D" id="3.40.50.80">
    <property type="entry name" value="Nucleotide-binding domain of ferredoxin-NADP reductase (FNR) module"/>
    <property type="match status" value="1"/>
</dbReference>
<dbReference type="GO" id="GO:0004324">
    <property type="term" value="F:ferredoxin-NADP+ reductase activity"/>
    <property type="evidence" value="ECO:0007669"/>
    <property type="project" value="UniProtKB-EC"/>
</dbReference>
<evidence type="ECO:0000256" key="4">
    <source>
        <dbReference type="ARBA" id="ARBA00047776"/>
    </source>
</evidence>
<dbReference type="InterPro" id="IPR051930">
    <property type="entry name" value="FNR_type-1"/>
</dbReference>
<dbReference type="Gene3D" id="2.40.30.10">
    <property type="entry name" value="Translation factors"/>
    <property type="match status" value="1"/>
</dbReference>
<dbReference type="Proteomes" id="UP000807785">
    <property type="component" value="Unassembled WGS sequence"/>
</dbReference>